<evidence type="ECO:0000256" key="2">
    <source>
        <dbReference type="ARBA" id="ARBA00022723"/>
    </source>
</evidence>
<gene>
    <name evidence="7" type="ORF">SAMN05216188_11754</name>
</gene>
<dbReference type="CDD" id="cd07250">
    <property type="entry name" value="HPPD_C_like"/>
    <property type="match status" value="1"/>
</dbReference>
<dbReference type="PIRSF" id="PIRSF009283">
    <property type="entry name" value="HPP_dOase"/>
    <property type="match status" value="1"/>
</dbReference>
<evidence type="ECO:0000256" key="5">
    <source>
        <dbReference type="PIRSR" id="PIRSR009283-1"/>
    </source>
</evidence>
<evidence type="ECO:0000313" key="7">
    <source>
        <dbReference type="EMBL" id="SER89913.1"/>
    </source>
</evidence>
<dbReference type="InterPro" id="IPR004360">
    <property type="entry name" value="Glyas_Fos-R_dOase_dom"/>
</dbReference>
<evidence type="ECO:0000313" key="8">
    <source>
        <dbReference type="Proteomes" id="UP000199352"/>
    </source>
</evidence>
<dbReference type="InterPro" id="IPR037523">
    <property type="entry name" value="VOC_core"/>
</dbReference>
<dbReference type="RefSeq" id="WP_245778155.1">
    <property type="nucleotide sequence ID" value="NZ_FOFR01000017.1"/>
</dbReference>
<dbReference type="CDD" id="cd08342">
    <property type="entry name" value="HPPD_N_like"/>
    <property type="match status" value="1"/>
</dbReference>
<dbReference type="AlphaFoldDB" id="A0A1H9SZW5"/>
<dbReference type="EMBL" id="FOFR01000017">
    <property type="protein sequence ID" value="SER89913.1"/>
    <property type="molecule type" value="Genomic_DNA"/>
</dbReference>
<evidence type="ECO:0000259" key="6">
    <source>
        <dbReference type="PROSITE" id="PS51819"/>
    </source>
</evidence>
<protein>
    <submittedName>
        <fullName evidence="7">4-hydroxymandelate synthase</fullName>
    </submittedName>
</protein>
<dbReference type="PANTHER" id="PTHR11959">
    <property type="entry name" value="4-HYDROXYPHENYLPYRUVATE DIOXYGENASE"/>
    <property type="match status" value="1"/>
</dbReference>
<keyword evidence="8" id="KW-1185">Reference proteome</keyword>
<feature type="binding site" evidence="5">
    <location>
        <position position="161"/>
    </location>
    <ligand>
        <name>Fe cation</name>
        <dbReference type="ChEBI" id="CHEBI:24875"/>
    </ligand>
</feature>
<keyword evidence="4 5" id="KW-0408">Iron</keyword>
<dbReference type="GO" id="GO:0006572">
    <property type="term" value="P:L-tyrosine catabolic process"/>
    <property type="evidence" value="ECO:0007669"/>
    <property type="project" value="TreeGrafter"/>
</dbReference>
<dbReference type="SUPFAM" id="SSF54593">
    <property type="entry name" value="Glyoxalase/Bleomycin resistance protein/Dihydroxybiphenyl dioxygenase"/>
    <property type="match status" value="1"/>
</dbReference>
<accession>A0A1H9SZW5</accession>
<dbReference type="Gene3D" id="3.10.180.10">
    <property type="entry name" value="2,3-Dihydroxybiphenyl 1,2-Dioxygenase, domain 1"/>
    <property type="match status" value="2"/>
</dbReference>
<dbReference type="GO" id="GO:0003868">
    <property type="term" value="F:4-hydroxyphenylpyruvate dioxygenase activity"/>
    <property type="evidence" value="ECO:0007669"/>
    <property type="project" value="InterPro"/>
</dbReference>
<reference evidence="8" key="1">
    <citation type="submission" date="2016-10" db="EMBL/GenBank/DDBJ databases">
        <authorList>
            <person name="Varghese N."/>
            <person name="Submissions S."/>
        </authorList>
    </citation>
    <scope>NUCLEOTIDE SEQUENCE [LARGE SCALE GENOMIC DNA]</scope>
    <source>
        <strain evidence="8">CGMCC 4.3525</strain>
    </source>
</reference>
<sequence length="351" mass="37666">MSTALSGLGLDHVEFYVTDAEARAAELAESYGFRVVARGRADDHHSIAIGQGEILVLLTEATSDDHPAAAYVQTHGDGVANIALSTSDAKAAYEEAVARGATAVLAPTERADTVHATIRAFGDVVHTFVQRPAGARSLPAGLTPVEEDAPGGGTGLGRLDHFAVCLEAGQLQPTVEFYVSVLGFSQTFEERIVVGRQAMDSKVVQSPSGEVVLTLLEPDRDHEAGQIDDFVKENGGSGVQHIAFTTSDIVRSVGALRERGVEFLKTPAAYYRLLPERVELAAHAVGELRDLNILVDEDHAGQLFQIFARSTHPRRTFFFEVIERLGAQTFGSGNIKALYEAVELERTRGSS</sequence>
<dbReference type="Pfam" id="PF00903">
    <property type="entry name" value="Glyoxalase"/>
    <property type="match status" value="1"/>
</dbReference>
<name>A0A1H9SZW5_9PSEU</name>
<dbReference type="Pfam" id="PF14696">
    <property type="entry name" value="Glyoxalase_5"/>
    <property type="match status" value="1"/>
</dbReference>
<keyword evidence="3" id="KW-0677">Repeat</keyword>
<dbReference type="InterPro" id="IPR029068">
    <property type="entry name" value="Glyas_Bleomycin-R_OHBP_Dase"/>
</dbReference>
<dbReference type="PANTHER" id="PTHR11959:SF1">
    <property type="entry name" value="4-HYDROXYPHENYLPYRUVATE DIOXYGENASE"/>
    <property type="match status" value="1"/>
</dbReference>
<dbReference type="NCBIfam" id="TIGR01263">
    <property type="entry name" value="4HPPD"/>
    <property type="match status" value="1"/>
</dbReference>
<organism evidence="7 8">
    <name type="scientific">Lentzea xinjiangensis</name>
    <dbReference type="NCBI Taxonomy" id="402600"/>
    <lineage>
        <taxon>Bacteria</taxon>
        <taxon>Bacillati</taxon>
        <taxon>Actinomycetota</taxon>
        <taxon>Actinomycetes</taxon>
        <taxon>Pseudonocardiales</taxon>
        <taxon>Pseudonocardiaceae</taxon>
        <taxon>Lentzea</taxon>
    </lineage>
</organism>
<feature type="domain" description="VOC" evidence="6">
    <location>
        <begin position="158"/>
        <end position="309"/>
    </location>
</feature>
<keyword evidence="2 5" id="KW-0479">Metal-binding</keyword>
<evidence type="ECO:0000256" key="3">
    <source>
        <dbReference type="ARBA" id="ARBA00022737"/>
    </source>
</evidence>
<dbReference type="InterPro" id="IPR041735">
    <property type="entry name" value="4OHPhenylPyrv_dOase_C"/>
</dbReference>
<dbReference type="InterPro" id="IPR005956">
    <property type="entry name" value="4OHPhenylPyrv_dOase"/>
</dbReference>
<dbReference type="Proteomes" id="UP000199352">
    <property type="component" value="Unassembled WGS sequence"/>
</dbReference>
<feature type="binding site" evidence="5">
    <location>
        <position position="320"/>
    </location>
    <ligand>
        <name>Fe cation</name>
        <dbReference type="ChEBI" id="CHEBI:24875"/>
    </ligand>
</feature>
<comment type="cofactor">
    <cofactor evidence="5">
        <name>Fe cation</name>
        <dbReference type="ChEBI" id="CHEBI:24875"/>
    </cofactor>
    <text evidence="5">Binds 1 Fe cation per subunit.</text>
</comment>
<proteinExistence type="inferred from homology"/>
<dbReference type="GO" id="GO:0046872">
    <property type="term" value="F:metal ion binding"/>
    <property type="evidence" value="ECO:0007669"/>
    <property type="project" value="UniProtKB-KW"/>
</dbReference>
<dbReference type="STRING" id="402600.SAMN05216188_11754"/>
<evidence type="ECO:0000256" key="4">
    <source>
        <dbReference type="ARBA" id="ARBA00023004"/>
    </source>
</evidence>
<dbReference type="InterPro" id="IPR041736">
    <property type="entry name" value="4OHPhenylPyrv_dOase_N"/>
</dbReference>
<dbReference type="PROSITE" id="PS51819">
    <property type="entry name" value="VOC"/>
    <property type="match status" value="2"/>
</dbReference>
<evidence type="ECO:0000256" key="1">
    <source>
        <dbReference type="ARBA" id="ARBA00005877"/>
    </source>
</evidence>
<feature type="binding site" evidence="5">
    <location>
        <position position="241"/>
    </location>
    <ligand>
        <name>Fe cation</name>
        <dbReference type="ChEBI" id="CHEBI:24875"/>
    </ligand>
</feature>
<feature type="domain" description="VOC" evidence="6">
    <location>
        <begin position="9"/>
        <end position="131"/>
    </location>
</feature>
<comment type="similarity">
    <text evidence="1">Belongs to the 4HPPD family.</text>
</comment>